<dbReference type="EMBL" id="CAJOBD010005916">
    <property type="protein sequence ID" value="CAF4046163.1"/>
    <property type="molecule type" value="Genomic_DNA"/>
</dbReference>
<feature type="compositionally biased region" description="Low complexity" evidence="1">
    <location>
        <begin position="423"/>
        <end position="435"/>
    </location>
</feature>
<dbReference type="AlphaFoldDB" id="A0A819RFB1"/>
<dbReference type="Proteomes" id="UP000663836">
    <property type="component" value="Unassembled WGS sequence"/>
</dbReference>
<feature type="region of interest" description="Disordered" evidence="1">
    <location>
        <begin position="1"/>
        <end position="24"/>
    </location>
</feature>
<evidence type="ECO:0000313" key="2">
    <source>
        <dbReference type="EMBL" id="CAF4046163.1"/>
    </source>
</evidence>
<evidence type="ECO:0000313" key="3">
    <source>
        <dbReference type="Proteomes" id="UP000663836"/>
    </source>
</evidence>
<protein>
    <submittedName>
        <fullName evidence="2">Uncharacterized protein</fullName>
    </submittedName>
</protein>
<name>A0A819RFB1_9BILA</name>
<feature type="region of interest" description="Disordered" evidence="1">
    <location>
        <begin position="418"/>
        <end position="448"/>
    </location>
</feature>
<accession>A0A819RFB1</accession>
<evidence type="ECO:0000256" key="1">
    <source>
        <dbReference type="SAM" id="MobiDB-lite"/>
    </source>
</evidence>
<organism evidence="2 3">
    <name type="scientific">Rotaria sordida</name>
    <dbReference type="NCBI Taxonomy" id="392033"/>
    <lineage>
        <taxon>Eukaryota</taxon>
        <taxon>Metazoa</taxon>
        <taxon>Spiralia</taxon>
        <taxon>Gnathifera</taxon>
        <taxon>Rotifera</taxon>
        <taxon>Eurotatoria</taxon>
        <taxon>Bdelloidea</taxon>
        <taxon>Philodinida</taxon>
        <taxon>Philodinidae</taxon>
        <taxon>Rotaria</taxon>
    </lineage>
</organism>
<proteinExistence type="predicted"/>
<feature type="compositionally biased region" description="Polar residues" evidence="1">
    <location>
        <begin position="7"/>
        <end position="17"/>
    </location>
</feature>
<gene>
    <name evidence="2" type="ORF">JBS370_LOCUS28780</name>
</gene>
<reference evidence="2" key="1">
    <citation type="submission" date="2021-02" db="EMBL/GenBank/DDBJ databases">
        <authorList>
            <person name="Nowell W R."/>
        </authorList>
    </citation>
    <scope>NUCLEOTIDE SEQUENCE</scope>
</reference>
<feature type="compositionally biased region" description="Basic residues" evidence="1">
    <location>
        <begin position="439"/>
        <end position="448"/>
    </location>
</feature>
<comment type="caution">
    <text evidence="2">The sequence shown here is derived from an EMBL/GenBank/DDBJ whole genome shotgun (WGS) entry which is preliminary data.</text>
</comment>
<sequence>MSKFICATSTTRNINSSSHHRNRPKYISPLEKLDERTKNWQPGRVQEENRLKRLYEQGKCDIFQPLSSYRYYHIHKNTPIDLLDDLIDYAKAVKHYTIDTEDQLVPKRPSIPALIQIEYVYDNNPSILLIIECMYLPEQNEPTFTKIKQLCKIIFSMGHTIYSWGNLANELEDFYQYNLFDKNDINHVNGRNVQGEFKKYFNTTYPTSPDIKLKSNETYSLQFAIFNTFNEWLTKRYTLGNFGCGLDPALYTITVPKQFMYMQEQVIEDEKEIKELLINYALNDCLGVTKLVNKLPSPTKSSTSTTTCNDIVTLKYYEEEYCVEINAPNDELTLKDNDIPDEQKQNSLTGVHVRDEPYEMISDNEIDDISLPEITKLHLPLKQHHLDEPQERVHGQGKSLNEIEIISDDDIEQYTTTTTRPFRSQQHRQYQQHQSLTRNQRKNRKKRRRRYRFEVIRRIYHKFNINNIKKILIFMNIPHENLNVVGHTLFLDMKNKQMEKEVDEKLHDGLFTKEHYYRIRKKLHLDKNQ</sequence>